<sequence length="244" mass="26123">MKQQETEIRDVAGAAAPGHAPAPAQKVAPAGTDGWSGTRSPQATMLGFAGFLIGSLSLAFYLKDISIPANSLVSSLPIMVFSSSVLLLMAAGWSMRLGDGVFAAVYGLFGTFWLSFSVLSIALNNNWMGEFENVEQRQATANFVLVWAIVIVLLTLTTLRLPRAFTILFVVVDVTLLVLFGSINQAIDQTINHPTKPGDPWLIYVGITSMFLFIAIGMYIFASAMHGATGAKRLPLGAPLLKSK</sequence>
<evidence type="ECO:0000256" key="7">
    <source>
        <dbReference type="SAM" id="Phobius"/>
    </source>
</evidence>
<feature type="transmembrane region" description="Helical" evidence="7">
    <location>
        <begin position="100"/>
        <end position="119"/>
    </location>
</feature>
<feature type="region of interest" description="Disordered" evidence="6">
    <location>
        <begin position="1"/>
        <end position="38"/>
    </location>
</feature>
<dbReference type="InterPro" id="IPR051633">
    <property type="entry name" value="AceTr"/>
</dbReference>
<reference evidence="9" key="1">
    <citation type="journal article" date="2019" name="Int. J. Syst. Evol. Microbiol.">
        <title>The Global Catalogue of Microorganisms (GCM) 10K type strain sequencing project: providing services to taxonomists for standard genome sequencing and annotation.</title>
        <authorList>
            <consortium name="The Broad Institute Genomics Platform"/>
            <consortium name="The Broad Institute Genome Sequencing Center for Infectious Disease"/>
            <person name="Wu L."/>
            <person name="Ma J."/>
        </authorList>
    </citation>
    <scope>NUCLEOTIDE SEQUENCE [LARGE SCALE GENOMIC DNA]</scope>
    <source>
        <strain evidence="9">JCM 16374</strain>
    </source>
</reference>
<dbReference type="InterPro" id="IPR000791">
    <property type="entry name" value="Gpr1/Fun34/SatP-like"/>
</dbReference>
<dbReference type="PANTHER" id="PTHR31123:SF1">
    <property type="entry name" value="ACCUMULATION OF DYADS PROTEIN 2-RELATED"/>
    <property type="match status" value="1"/>
</dbReference>
<comment type="subcellular location">
    <subcellularLocation>
        <location evidence="1">Membrane</location>
        <topology evidence="1">Multi-pass membrane protein</topology>
    </subcellularLocation>
</comment>
<feature type="transmembrane region" description="Helical" evidence="7">
    <location>
        <begin position="74"/>
        <end position="93"/>
    </location>
</feature>
<organism evidence="8 9">
    <name type="scientific">Streptomyces lunalinharesii</name>
    <dbReference type="NCBI Taxonomy" id="333384"/>
    <lineage>
        <taxon>Bacteria</taxon>
        <taxon>Bacillati</taxon>
        <taxon>Actinomycetota</taxon>
        <taxon>Actinomycetes</taxon>
        <taxon>Kitasatosporales</taxon>
        <taxon>Streptomycetaceae</taxon>
        <taxon>Streptomyces</taxon>
    </lineage>
</organism>
<dbReference type="PANTHER" id="PTHR31123">
    <property type="entry name" value="ACCUMULATION OF DYADS PROTEIN 2-RELATED"/>
    <property type="match status" value="1"/>
</dbReference>
<comment type="caution">
    <text evidence="8">The sequence shown here is derived from an EMBL/GenBank/DDBJ whole genome shotgun (WGS) entry which is preliminary data.</text>
</comment>
<evidence type="ECO:0000256" key="5">
    <source>
        <dbReference type="ARBA" id="ARBA00023136"/>
    </source>
</evidence>
<feature type="transmembrane region" description="Helical" evidence="7">
    <location>
        <begin position="139"/>
        <end position="157"/>
    </location>
</feature>
<name>A0ABP6E530_9ACTN</name>
<gene>
    <name evidence="8" type="ORF">GCM10009864_25780</name>
</gene>
<dbReference type="RefSeq" id="WP_344575254.1">
    <property type="nucleotide sequence ID" value="NZ_BAAARK010000006.1"/>
</dbReference>
<dbReference type="Pfam" id="PF01184">
    <property type="entry name" value="Gpr1_Fun34_YaaH"/>
    <property type="match status" value="1"/>
</dbReference>
<evidence type="ECO:0000256" key="2">
    <source>
        <dbReference type="ARBA" id="ARBA00005587"/>
    </source>
</evidence>
<protein>
    <submittedName>
        <fullName evidence="8">Uncharacterized protein</fullName>
    </submittedName>
</protein>
<keyword evidence="4 7" id="KW-1133">Transmembrane helix</keyword>
<dbReference type="EMBL" id="BAAARK010000006">
    <property type="protein sequence ID" value="GAA2658013.1"/>
    <property type="molecule type" value="Genomic_DNA"/>
</dbReference>
<keyword evidence="5 7" id="KW-0472">Membrane</keyword>
<keyword evidence="3 7" id="KW-0812">Transmembrane</keyword>
<feature type="transmembrane region" description="Helical" evidence="7">
    <location>
        <begin position="201"/>
        <end position="222"/>
    </location>
</feature>
<evidence type="ECO:0000313" key="9">
    <source>
        <dbReference type="Proteomes" id="UP001500994"/>
    </source>
</evidence>
<comment type="similarity">
    <text evidence="2">Belongs to the acetate uptake transporter (AceTr) (TC 2.A.96) family.</text>
</comment>
<accession>A0ABP6E530</accession>
<evidence type="ECO:0000256" key="6">
    <source>
        <dbReference type="SAM" id="MobiDB-lite"/>
    </source>
</evidence>
<feature type="compositionally biased region" description="Low complexity" evidence="6">
    <location>
        <begin position="12"/>
        <end position="24"/>
    </location>
</feature>
<evidence type="ECO:0000256" key="4">
    <source>
        <dbReference type="ARBA" id="ARBA00022989"/>
    </source>
</evidence>
<proteinExistence type="inferred from homology"/>
<feature type="transmembrane region" description="Helical" evidence="7">
    <location>
        <begin position="43"/>
        <end position="62"/>
    </location>
</feature>
<evidence type="ECO:0000256" key="1">
    <source>
        <dbReference type="ARBA" id="ARBA00004141"/>
    </source>
</evidence>
<feature type="transmembrane region" description="Helical" evidence="7">
    <location>
        <begin position="164"/>
        <end position="181"/>
    </location>
</feature>
<keyword evidence="9" id="KW-1185">Reference proteome</keyword>
<evidence type="ECO:0000313" key="8">
    <source>
        <dbReference type="EMBL" id="GAA2658013.1"/>
    </source>
</evidence>
<dbReference type="Proteomes" id="UP001500994">
    <property type="component" value="Unassembled WGS sequence"/>
</dbReference>
<evidence type="ECO:0000256" key="3">
    <source>
        <dbReference type="ARBA" id="ARBA00022692"/>
    </source>
</evidence>
<feature type="compositionally biased region" description="Basic and acidic residues" evidence="6">
    <location>
        <begin position="1"/>
        <end position="10"/>
    </location>
</feature>